<dbReference type="GO" id="GO:0004377">
    <property type="term" value="F:GDP-Man:Man(3)GlcNAc(2)-PP-Dol alpha-1,2-mannosyltransferase activity"/>
    <property type="evidence" value="ECO:0007669"/>
    <property type="project" value="InterPro"/>
</dbReference>
<evidence type="ECO:0000259" key="1">
    <source>
        <dbReference type="Pfam" id="PF00534"/>
    </source>
</evidence>
<dbReference type="InterPro" id="IPR038013">
    <property type="entry name" value="ALG11"/>
</dbReference>
<feature type="domain" description="Glycosyl transferase family 1" evidence="1">
    <location>
        <begin position="150"/>
        <end position="322"/>
    </location>
</feature>
<dbReference type="GO" id="GO:0006487">
    <property type="term" value="P:protein N-linked glycosylation"/>
    <property type="evidence" value="ECO:0007669"/>
    <property type="project" value="TreeGrafter"/>
</dbReference>
<name>A0A1F8B9C4_9BACT</name>
<evidence type="ECO:0000313" key="2">
    <source>
        <dbReference type="EMBL" id="OGM60631.1"/>
    </source>
</evidence>
<dbReference type="PANTHER" id="PTHR45919:SF1">
    <property type="entry name" value="GDP-MAN:MAN(3)GLCNAC(2)-PP-DOL ALPHA-1,2-MANNOSYLTRANSFERASE"/>
    <property type="match status" value="1"/>
</dbReference>
<dbReference type="SUPFAM" id="SSF53756">
    <property type="entry name" value="UDP-Glycosyltransferase/glycogen phosphorylase"/>
    <property type="match status" value="1"/>
</dbReference>
<dbReference type="CDD" id="cd03801">
    <property type="entry name" value="GT4_PimA-like"/>
    <property type="match status" value="1"/>
</dbReference>
<comment type="caution">
    <text evidence="2">The sequence shown here is derived from an EMBL/GenBank/DDBJ whole genome shotgun (WGS) entry which is preliminary data.</text>
</comment>
<dbReference type="Pfam" id="PF00534">
    <property type="entry name" value="Glycos_transf_1"/>
    <property type="match status" value="1"/>
</dbReference>
<proteinExistence type="predicted"/>
<dbReference type="GO" id="GO:0016020">
    <property type="term" value="C:membrane"/>
    <property type="evidence" value="ECO:0007669"/>
    <property type="project" value="TreeGrafter"/>
</dbReference>
<dbReference type="EMBL" id="MGHD01000003">
    <property type="protein sequence ID" value="OGM60631.1"/>
    <property type="molecule type" value="Genomic_DNA"/>
</dbReference>
<organism evidence="2 3">
    <name type="scientific">Candidatus Woesebacteria bacterium RIFCSPLOWO2_01_FULL_39_10b</name>
    <dbReference type="NCBI Taxonomy" id="1802517"/>
    <lineage>
        <taxon>Bacteria</taxon>
        <taxon>Candidatus Woeseibacteriota</taxon>
    </lineage>
</organism>
<protein>
    <recommendedName>
        <fullName evidence="1">Glycosyl transferase family 1 domain-containing protein</fullName>
    </recommendedName>
</protein>
<dbReference type="Proteomes" id="UP000176404">
    <property type="component" value="Unassembled WGS sequence"/>
</dbReference>
<dbReference type="STRING" id="1802517.A2892_01125"/>
<reference evidence="2 3" key="1">
    <citation type="journal article" date="2016" name="Nat. Commun.">
        <title>Thousands of microbial genomes shed light on interconnected biogeochemical processes in an aquifer system.</title>
        <authorList>
            <person name="Anantharaman K."/>
            <person name="Brown C.T."/>
            <person name="Hug L.A."/>
            <person name="Sharon I."/>
            <person name="Castelle C.J."/>
            <person name="Probst A.J."/>
            <person name="Thomas B.C."/>
            <person name="Singh A."/>
            <person name="Wilkins M.J."/>
            <person name="Karaoz U."/>
            <person name="Brodie E.L."/>
            <person name="Williams K.H."/>
            <person name="Hubbard S.S."/>
            <person name="Banfield J.F."/>
        </authorList>
    </citation>
    <scope>NUCLEOTIDE SEQUENCE [LARGE SCALE GENOMIC DNA]</scope>
</reference>
<gene>
    <name evidence="2" type="ORF">A2892_01125</name>
</gene>
<evidence type="ECO:0000313" key="3">
    <source>
        <dbReference type="Proteomes" id="UP000176404"/>
    </source>
</evidence>
<dbReference type="AlphaFoldDB" id="A0A1F8B9C4"/>
<dbReference type="PANTHER" id="PTHR45919">
    <property type="entry name" value="GDP-MAN:MAN(3)GLCNAC(2)-PP-DOL ALPHA-1,2-MANNOSYLTRANSFERASE"/>
    <property type="match status" value="1"/>
</dbReference>
<dbReference type="InterPro" id="IPR001296">
    <property type="entry name" value="Glyco_trans_1"/>
</dbReference>
<sequence length="341" mass="39144">MKAAVYNPYLDTLGGGERYTMAFSKVLSDEGYKVDVEWKDREIKKKLEERFGFDLKEINFINDIKRGDGYEVCFWVTDGSIPLLRARKNFLHFQLPFKDVNGKSLLNKMKFFRISKIICNSHFTKRFVDGEYGVESIVLYPPVDLNAFKPKRKENLIIYVGRFSQLAQAKRQDVLIDAFKKMCQKRVGGWKLILAGGVDVGVGEFLLNIKKESLGFPIEIVESPNFRRLKGFYGEAKIFWSASGFGIDEKEEPEKVEHFGISVVEAMSAKAAPLVFSAGGHREIIKDEENGFLWESKSELINKTMNLINSPKRLHDISKRAQVDSVHFGYEKFREKVLELI</sequence>
<accession>A0A1F8B9C4</accession>
<dbReference type="Gene3D" id="3.40.50.2000">
    <property type="entry name" value="Glycogen Phosphorylase B"/>
    <property type="match status" value="1"/>
</dbReference>